<dbReference type="AlphaFoldDB" id="A0A195F572"/>
<dbReference type="Proteomes" id="UP000078541">
    <property type="component" value="Unassembled WGS sequence"/>
</dbReference>
<evidence type="ECO:0000313" key="2">
    <source>
        <dbReference type="Proteomes" id="UP000078541"/>
    </source>
</evidence>
<sequence>MNPVPICTKRLKCGQPNNPHIYKAPCHVRECPGCDLNTDVKCCCDNMDRKMACKDLTRPMIRALRSTARRREPAINTIAISCVSTSNTSVHYCIQRL</sequence>
<gene>
    <name evidence="1" type="ORF">ALC56_09935</name>
</gene>
<dbReference type="STRING" id="34720.A0A195F572"/>
<organism evidence="1 2">
    <name type="scientific">Trachymyrmex septentrionalis</name>
    <dbReference type="NCBI Taxonomy" id="34720"/>
    <lineage>
        <taxon>Eukaryota</taxon>
        <taxon>Metazoa</taxon>
        <taxon>Ecdysozoa</taxon>
        <taxon>Arthropoda</taxon>
        <taxon>Hexapoda</taxon>
        <taxon>Insecta</taxon>
        <taxon>Pterygota</taxon>
        <taxon>Neoptera</taxon>
        <taxon>Endopterygota</taxon>
        <taxon>Hymenoptera</taxon>
        <taxon>Apocrita</taxon>
        <taxon>Aculeata</taxon>
        <taxon>Formicoidea</taxon>
        <taxon>Formicidae</taxon>
        <taxon>Myrmicinae</taxon>
        <taxon>Trachymyrmex</taxon>
    </lineage>
</organism>
<accession>A0A195F572</accession>
<protein>
    <submittedName>
        <fullName evidence="1">Protein shuttle craft</fullName>
    </submittedName>
</protein>
<keyword evidence="2" id="KW-1185">Reference proteome</keyword>
<proteinExistence type="predicted"/>
<evidence type="ECO:0000313" key="1">
    <source>
        <dbReference type="EMBL" id="KYN35735.1"/>
    </source>
</evidence>
<dbReference type="EMBL" id="KQ981798">
    <property type="protein sequence ID" value="KYN35735.1"/>
    <property type="molecule type" value="Genomic_DNA"/>
</dbReference>
<reference evidence="1 2" key="1">
    <citation type="submission" date="2016-03" db="EMBL/GenBank/DDBJ databases">
        <title>Trachymyrmex septentrionalis WGS genome.</title>
        <authorList>
            <person name="Nygaard S."/>
            <person name="Hu H."/>
            <person name="Boomsma J."/>
            <person name="Zhang G."/>
        </authorList>
    </citation>
    <scope>NUCLEOTIDE SEQUENCE [LARGE SCALE GENOMIC DNA]</scope>
    <source>
        <strain evidence="1">Tsep2-gDNA-1</strain>
        <tissue evidence="1">Whole body</tissue>
    </source>
</reference>
<name>A0A195F572_9HYME</name>